<dbReference type="InterPro" id="IPR036291">
    <property type="entry name" value="NAD(P)-bd_dom_sf"/>
</dbReference>
<dbReference type="GO" id="GO:0016616">
    <property type="term" value="F:oxidoreductase activity, acting on the CH-OH group of donors, NAD or NADP as acceptor"/>
    <property type="evidence" value="ECO:0007669"/>
    <property type="project" value="InterPro"/>
</dbReference>
<dbReference type="InterPro" id="IPR037062">
    <property type="entry name" value="Malic_N_dom_sf"/>
</dbReference>
<dbReference type="FunFam" id="3.40.50.720:FF:000095">
    <property type="entry name" value="NADP-dependent malic enzyme"/>
    <property type="match status" value="1"/>
</dbReference>
<feature type="domain" description="Malic enzyme NAD-binding" evidence="8">
    <location>
        <begin position="161"/>
        <end position="384"/>
    </location>
</feature>
<dbReference type="EMBL" id="FZOJ01000014">
    <property type="protein sequence ID" value="SNS59531.1"/>
    <property type="molecule type" value="Genomic_DNA"/>
</dbReference>
<feature type="binding site" evidence="7">
    <location>
        <position position="135"/>
    </location>
    <ligand>
        <name>a divalent metal cation</name>
        <dbReference type="ChEBI" id="CHEBI:60240"/>
    </ligand>
</feature>
<dbReference type="InterPro" id="IPR012302">
    <property type="entry name" value="Malic_NAD-bd"/>
</dbReference>
<protein>
    <submittedName>
        <fullName evidence="10">Malate dehydrogenase (Oxaloacetate-decarboxylating)</fullName>
    </submittedName>
</protein>
<keyword evidence="3 7" id="KW-0479">Metal-binding</keyword>
<evidence type="ECO:0000256" key="3">
    <source>
        <dbReference type="ARBA" id="ARBA00022723"/>
    </source>
</evidence>
<dbReference type="SMART" id="SM00919">
    <property type="entry name" value="Malic_M"/>
    <property type="match status" value="1"/>
</dbReference>
<dbReference type="SUPFAM" id="SSF51735">
    <property type="entry name" value="NAD(P)-binding Rossmann-fold domains"/>
    <property type="match status" value="1"/>
</dbReference>
<dbReference type="Gene3D" id="3.40.50.10380">
    <property type="entry name" value="Malic enzyme, N-terminal domain"/>
    <property type="match status" value="1"/>
</dbReference>
<dbReference type="Pfam" id="PF03949">
    <property type="entry name" value="Malic_M"/>
    <property type="match status" value="1"/>
</dbReference>
<dbReference type="InterPro" id="IPR012301">
    <property type="entry name" value="Malic_N_dom"/>
</dbReference>
<dbReference type="GO" id="GO:0046872">
    <property type="term" value="F:metal ion binding"/>
    <property type="evidence" value="ECO:0007669"/>
    <property type="project" value="UniProtKB-KW"/>
</dbReference>
<keyword evidence="4" id="KW-0560">Oxidoreductase</keyword>
<reference evidence="10 11" key="1">
    <citation type="submission" date="2017-06" db="EMBL/GenBank/DDBJ databases">
        <authorList>
            <person name="Kim H.J."/>
            <person name="Triplett B.A."/>
        </authorList>
    </citation>
    <scope>NUCLEOTIDE SEQUENCE [LARGE SCALE GENOMIC DNA]</scope>
    <source>
        <strain evidence="10 11">SCA</strain>
    </source>
</reference>
<feature type="binding site" evidence="7">
    <location>
        <position position="160"/>
    </location>
    <ligand>
        <name>a divalent metal cation</name>
        <dbReference type="ChEBI" id="CHEBI:60240"/>
    </ligand>
</feature>
<gene>
    <name evidence="10" type="ORF">SAMN05446037_101412</name>
</gene>
<dbReference type="InterPro" id="IPR001891">
    <property type="entry name" value="Malic_OxRdtase"/>
</dbReference>
<feature type="binding site" evidence="6">
    <location>
        <position position="316"/>
    </location>
    <ligand>
        <name>(S)-malate</name>
        <dbReference type="ChEBI" id="CHEBI:15589"/>
    </ligand>
</feature>
<evidence type="ECO:0000256" key="7">
    <source>
        <dbReference type="PIRSR" id="PIRSR000106-3"/>
    </source>
</evidence>
<accession>A0A239FRI5</accession>
<organism evidence="10 11">
    <name type="scientific">Anaerovirgula multivorans</name>
    <dbReference type="NCBI Taxonomy" id="312168"/>
    <lineage>
        <taxon>Bacteria</taxon>
        <taxon>Bacillati</taxon>
        <taxon>Bacillota</taxon>
        <taxon>Clostridia</taxon>
        <taxon>Peptostreptococcales</taxon>
        <taxon>Natronincolaceae</taxon>
        <taxon>Anaerovirgula</taxon>
    </lineage>
</organism>
<evidence type="ECO:0000313" key="10">
    <source>
        <dbReference type="EMBL" id="SNS59531.1"/>
    </source>
</evidence>
<evidence type="ECO:0000256" key="2">
    <source>
        <dbReference type="ARBA" id="ARBA00008785"/>
    </source>
</evidence>
<feature type="domain" description="Malic enzyme N-terminal" evidence="9">
    <location>
        <begin position="16"/>
        <end position="149"/>
    </location>
</feature>
<evidence type="ECO:0000256" key="4">
    <source>
        <dbReference type="ARBA" id="ARBA00023002"/>
    </source>
</evidence>
<dbReference type="SMART" id="SM01274">
    <property type="entry name" value="malic"/>
    <property type="match status" value="1"/>
</dbReference>
<comment type="cofactor">
    <cofactor evidence="7">
        <name>Mg(2+)</name>
        <dbReference type="ChEBI" id="CHEBI:18420"/>
    </cofactor>
    <cofactor evidence="7">
        <name>Mn(2+)</name>
        <dbReference type="ChEBI" id="CHEBI:29035"/>
    </cofactor>
    <text evidence="7">Divalent metal cations. Prefers magnesium or manganese.</text>
</comment>
<evidence type="ECO:0000313" key="11">
    <source>
        <dbReference type="Proteomes" id="UP000198304"/>
    </source>
</evidence>
<dbReference type="PIRSF" id="PIRSF000106">
    <property type="entry name" value="ME"/>
    <property type="match status" value="1"/>
</dbReference>
<dbReference type="Proteomes" id="UP000198304">
    <property type="component" value="Unassembled WGS sequence"/>
</dbReference>
<dbReference type="InterPro" id="IPR051674">
    <property type="entry name" value="Malate_Decarboxylase"/>
</dbReference>
<feature type="active site" description="Proton donor" evidence="5">
    <location>
        <position position="37"/>
    </location>
</feature>
<evidence type="ECO:0000256" key="1">
    <source>
        <dbReference type="ARBA" id="ARBA00001936"/>
    </source>
</evidence>
<evidence type="ECO:0000259" key="9">
    <source>
        <dbReference type="SMART" id="SM01274"/>
    </source>
</evidence>
<dbReference type="PANTHER" id="PTHR43237">
    <property type="entry name" value="NADP-DEPENDENT MALIC ENZYME"/>
    <property type="match status" value="1"/>
</dbReference>
<evidence type="ECO:0000259" key="8">
    <source>
        <dbReference type="SMART" id="SM00919"/>
    </source>
</evidence>
<dbReference type="GO" id="GO:0051287">
    <property type="term" value="F:NAD binding"/>
    <property type="evidence" value="ECO:0007669"/>
    <property type="project" value="InterPro"/>
</dbReference>
<dbReference type="CDD" id="cd05311">
    <property type="entry name" value="NAD_bind_2_malic_enz"/>
    <property type="match status" value="1"/>
</dbReference>
<dbReference type="GO" id="GO:0004470">
    <property type="term" value="F:malic enzyme activity"/>
    <property type="evidence" value="ECO:0007669"/>
    <property type="project" value="InterPro"/>
</dbReference>
<dbReference type="AlphaFoldDB" id="A0A239FRI5"/>
<dbReference type="InterPro" id="IPR046346">
    <property type="entry name" value="Aminoacid_DH-like_N_sf"/>
</dbReference>
<feature type="active site" description="Proton acceptor" evidence="5">
    <location>
        <position position="92"/>
    </location>
</feature>
<dbReference type="Pfam" id="PF00390">
    <property type="entry name" value="malic"/>
    <property type="match status" value="1"/>
</dbReference>
<dbReference type="Gene3D" id="3.40.50.720">
    <property type="entry name" value="NAD(P)-binding Rossmann-like Domain"/>
    <property type="match status" value="1"/>
</dbReference>
<comment type="cofactor">
    <cofactor evidence="1">
        <name>Mn(2+)</name>
        <dbReference type="ChEBI" id="CHEBI:29035"/>
    </cofactor>
</comment>
<evidence type="ECO:0000256" key="5">
    <source>
        <dbReference type="PIRSR" id="PIRSR000106-1"/>
    </source>
</evidence>
<comment type="similarity">
    <text evidence="2">Belongs to the malic enzymes family.</text>
</comment>
<keyword evidence="11" id="KW-1185">Reference proteome</keyword>
<dbReference type="RefSeq" id="WP_089283567.1">
    <property type="nucleotide sequence ID" value="NZ_FZOJ01000014.1"/>
</dbReference>
<name>A0A239FRI5_9FIRM</name>
<dbReference type="InterPro" id="IPR045213">
    <property type="entry name" value="Malic_NAD-bd_bact_type"/>
</dbReference>
<sequence>MSNLNEEALRLHRERQGKIEVIGTLPLNNGNDLAIAYTPGVAGPCMEIARDKNNAYQYTMKGKTIAILTNGTAVLGLGNIGPEAGLPVIEGKALLLKTFGNVDAMPICLNTTDPDEIIRTIKTIAPGFGGIHLEDIKAPECFYIEDQLKEELDIPVYHDDQHGTAIAVLAGLYNALKITDKKIEEAEILINGAGASGIAVAKLLTVAGAKNIVLCDLKGAIVEGDLSINEPQQKIAKTTNRSLEKGELRDLIKGKDVFIGVSTGNVLDREMVSTMNKDSIVFALANPQPEILPREAKAAGARITATGRSDFPNQINNVLVFPGIFKGALKVRAKDICDEMKIAAAKAIAELISKEELNENYIVPNVFDKRVSDAVAGAVMSIAREIGLARAI</sequence>
<dbReference type="SUPFAM" id="SSF53223">
    <property type="entry name" value="Aminoacid dehydrogenase-like, N-terminal domain"/>
    <property type="match status" value="1"/>
</dbReference>
<dbReference type="OrthoDB" id="9805787at2"/>
<feature type="binding site" evidence="7">
    <location>
        <position position="134"/>
    </location>
    <ligand>
        <name>a divalent metal cation</name>
        <dbReference type="ChEBI" id="CHEBI:60240"/>
    </ligand>
</feature>
<dbReference type="PANTHER" id="PTHR43237:SF4">
    <property type="entry name" value="NADP-DEPENDENT MALIC ENZYME"/>
    <property type="match status" value="1"/>
</dbReference>
<proteinExistence type="inferred from homology"/>
<dbReference type="FunFam" id="3.40.50.10380:FF:000003">
    <property type="entry name" value="NADP-dependent malic enzyme"/>
    <property type="match status" value="1"/>
</dbReference>
<feature type="binding site" evidence="6">
    <location>
        <position position="286"/>
    </location>
    <ligand>
        <name>(S)-malate</name>
        <dbReference type="ChEBI" id="CHEBI:15589"/>
    </ligand>
</feature>
<evidence type="ECO:0000256" key="6">
    <source>
        <dbReference type="PIRSR" id="PIRSR000106-2"/>
    </source>
</evidence>